<evidence type="ECO:0000313" key="2">
    <source>
        <dbReference type="EMBL" id="EAU91248.2"/>
    </source>
</evidence>
<gene>
    <name evidence="2" type="ORF">CC1G_06883</name>
</gene>
<evidence type="ECO:0000313" key="3">
    <source>
        <dbReference type="Proteomes" id="UP000001861"/>
    </source>
</evidence>
<proteinExistence type="predicted"/>
<sequence length="231" mass="26247">MERVFCLGMKGNMRAIQDPDHIMLTPYREHYRPTDEYIAQIAYYWRLVLLSKPKISAIKKELPAEMPAWGKIRIEGGRTTIRTSTVSELSHNFRLSSYYASEYVNEAGNPVDVISYGELNVVLVCSLPDIALFEGYAGKTYLLAIVTPCKTRGKDARKELTSYKAMHAPVAIDMRNIQAVTGRAQRSQQWWILDRFDAAIPTFDELNEKNAPDNASDGEGEAEQEEMDWSD</sequence>
<name>A8N711_COPC7</name>
<organism evidence="2 3">
    <name type="scientific">Coprinopsis cinerea (strain Okayama-7 / 130 / ATCC MYA-4618 / FGSC 9003)</name>
    <name type="common">Inky cap fungus</name>
    <name type="synonym">Hormographiella aspergillata</name>
    <dbReference type="NCBI Taxonomy" id="240176"/>
    <lineage>
        <taxon>Eukaryota</taxon>
        <taxon>Fungi</taxon>
        <taxon>Dikarya</taxon>
        <taxon>Basidiomycota</taxon>
        <taxon>Agaricomycotina</taxon>
        <taxon>Agaricomycetes</taxon>
        <taxon>Agaricomycetidae</taxon>
        <taxon>Agaricales</taxon>
        <taxon>Agaricineae</taxon>
        <taxon>Psathyrellaceae</taxon>
        <taxon>Coprinopsis</taxon>
    </lineage>
</organism>
<dbReference type="VEuPathDB" id="FungiDB:CC1G_06883"/>
<accession>A8N711</accession>
<dbReference type="Proteomes" id="UP000001861">
    <property type="component" value="Unassembled WGS sequence"/>
</dbReference>
<dbReference type="KEGG" id="cci:CC1G_06883"/>
<dbReference type="HOGENOM" id="CLU_085135_0_0_1"/>
<feature type="region of interest" description="Disordered" evidence="1">
    <location>
        <begin position="207"/>
        <end position="231"/>
    </location>
</feature>
<dbReference type="EMBL" id="AACS02000003">
    <property type="protein sequence ID" value="EAU91248.2"/>
    <property type="molecule type" value="Genomic_DNA"/>
</dbReference>
<evidence type="ECO:0000256" key="1">
    <source>
        <dbReference type="SAM" id="MobiDB-lite"/>
    </source>
</evidence>
<keyword evidence="3" id="KW-1185">Reference proteome</keyword>
<protein>
    <submittedName>
        <fullName evidence="2">Uncharacterized protein</fullName>
    </submittedName>
</protein>
<comment type="caution">
    <text evidence="2">The sequence shown here is derived from an EMBL/GenBank/DDBJ whole genome shotgun (WGS) entry which is preliminary data.</text>
</comment>
<dbReference type="AlphaFoldDB" id="A8N711"/>
<dbReference type="OrthoDB" id="3242924at2759"/>
<dbReference type="InParanoid" id="A8N711"/>
<dbReference type="GeneID" id="6007062"/>
<reference evidence="2 3" key="1">
    <citation type="journal article" date="2010" name="Proc. Natl. Acad. Sci. U.S.A.">
        <title>Insights into evolution of multicellular fungi from the assembled chromosomes of the mushroom Coprinopsis cinerea (Coprinus cinereus).</title>
        <authorList>
            <person name="Stajich J.E."/>
            <person name="Wilke S.K."/>
            <person name="Ahren D."/>
            <person name="Au C.H."/>
            <person name="Birren B.W."/>
            <person name="Borodovsky M."/>
            <person name="Burns C."/>
            <person name="Canback B."/>
            <person name="Casselton L.A."/>
            <person name="Cheng C.K."/>
            <person name="Deng J."/>
            <person name="Dietrich F.S."/>
            <person name="Fargo D.C."/>
            <person name="Farman M.L."/>
            <person name="Gathman A.C."/>
            <person name="Goldberg J."/>
            <person name="Guigo R."/>
            <person name="Hoegger P.J."/>
            <person name="Hooker J.B."/>
            <person name="Huggins A."/>
            <person name="James T.Y."/>
            <person name="Kamada T."/>
            <person name="Kilaru S."/>
            <person name="Kodira C."/>
            <person name="Kues U."/>
            <person name="Kupfer D."/>
            <person name="Kwan H.S."/>
            <person name="Lomsadze A."/>
            <person name="Li W."/>
            <person name="Lilly W.W."/>
            <person name="Ma L.J."/>
            <person name="Mackey A.J."/>
            <person name="Manning G."/>
            <person name="Martin F."/>
            <person name="Muraguchi H."/>
            <person name="Natvig D.O."/>
            <person name="Palmerini H."/>
            <person name="Ramesh M.A."/>
            <person name="Rehmeyer C.J."/>
            <person name="Roe B.A."/>
            <person name="Shenoy N."/>
            <person name="Stanke M."/>
            <person name="Ter-Hovhannisyan V."/>
            <person name="Tunlid A."/>
            <person name="Velagapudi R."/>
            <person name="Vision T.J."/>
            <person name="Zeng Q."/>
            <person name="Zolan M.E."/>
            <person name="Pukkila P.J."/>
        </authorList>
    </citation>
    <scope>NUCLEOTIDE SEQUENCE [LARGE SCALE GENOMIC DNA]</scope>
    <source>
        <strain evidence="3">Okayama-7 / 130 / ATCC MYA-4618 / FGSC 9003</strain>
    </source>
</reference>
<feature type="compositionally biased region" description="Acidic residues" evidence="1">
    <location>
        <begin position="216"/>
        <end position="231"/>
    </location>
</feature>
<dbReference type="RefSeq" id="XP_001830617.2">
    <property type="nucleotide sequence ID" value="XM_001830565.2"/>
</dbReference>